<name>A0A1X6MUM9_9APHY</name>
<gene>
    <name evidence="1" type="ORF">POSPLADRAFT_1149114</name>
</gene>
<sequence>MEALAVPCRWGTQPCGILLDDVTASGVARHLKDHHYNVGGWHNRYRGPCPWRGADGACCNRDMFYGTFGKHTATVHLQTLKRTCRLCDATFSRGDALRRHLDAYCPKT</sequence>
<proteinExistence type="predicted"/>
<dbReference type="AlphaFoldDB" id="A0A1X6MUM9"/>
<dbReference type="RefSeq" id="XP_024336869.1">
    <property type="nucleotide sequence ID" value="XM_024486267.1"/>
</dbReference>
<dbReference type="InterPro" id="IPR036236">
    <property type="entry name" value="Znf_C2H2_sf"/>
</dbReference>
<organism evidence="1 2">
    <name type="scientific">Postia placenta MAD-698-R-SB12</name>
    <dbReference type="NCBI Taxonomy" id="670580"/>
    <lineage>
        <taxon>Eukaryota</taxon>
        <taxon>Fungi</taxon>
        <taxon>Dikarya</taxon>
        <taxon>Basidiomycota</taxon>
        <taxon>Agaricomycotina</taxon>
        <taxon>Agaricomycetes</taxon>
        <taxon>Polyporales</taxon>
        <taxon>Adustoporiaceae</taxon>
        <taxon>Rhodonia</taxon>
    </lineage>
</organism>
<keyword evidence="2" id="KW-1185">Reference proteome</keyword>
<dbReference type="EMBL" id="KZ110601">
    <property type="protein sequence ID" value="OSX60075.1"/>
    <property type="molecule type" value="Genomic_DNA"/>
</dbReference>
<evidence type="ECO:0000313" key="2">
    <source>
        <dbReference type="Proteomes" id="UP000194127"/>
    </source>
</evidence>
<dbReference type="SUPFAM" id="SSF57667">
    <property type="entry name" value="beta-beta-alpha zinc fingers"/>
    <property type="match status" value="1"/>
</dbReference>
<evidence type="ECO:0000313" key="1">
    <source>
        <dbReference type="EMBL" id="OSX60075.1"/>
    </source>
</evidence>
<dbReference type="Proteomes" id="UP000194127">
    <property type="component" value="Unassembled WGS sequence"/>
</dbReference>
<dbReference type="OrthoDB" id="2782214at2759"/>
<evidence type="ECO:0008006" key="3">
    <source>
        <dbReference type="Google" id="ProtNLM"/>
    </source>
</evidence>
<dbReference type="STRING" id="670580.A0A1X6MUM9"/>
<dbReference type="GeneID" id="36331216"/>
<reference evidence="1 2" key="1">
    <citation type="submission" date="2017-04" db="EMBL/GenBank/DDBJ databases">
        <title>Genome Sequence of the Model Brown-Rot Fungus Postia placenta SB12.</title>
        <authorList>
            <consortium name="DOE Joint Genome Institute"/>
            <person name="Gaskell J."/>
            <person name="Kersten P."/>
            <person name="Larrondo L.F."/>
            <person name="Canessa P."/>
            <person name="Martinez D."/>
            <person name="Hibbett D."/>
            <person name="Schmoll M."/>
            <person name="Kubicek C.P."/>
            <person name="Martinez A.T."/>
            <person name="Yadav J."/>
            <person name="Master E."/>
            <person name="Magnuson J.K."/>
            <person name="James T."/>
            <person name="Yaver D."/>
            <person name="Berka R."/>
            <person name="Labutti K."/>
            <person name="Lipzen A."/>
            <person name="Aerts A."/>
            <person name="Barry K."/>
            <person name="Henrissat B."/>
            <person name="Blanchette R."/>
            <person name="Grigoriev I."/>
            <person name="Cullen D."/>
        </authorList>
    </citation>
    <scope>NUCLEOTIDE SEQUENCE [LARGE SCALE GENOMIC DNA]</scope>
    <source>
        <strain evidence="1 2">MAD-698-R-SB12</strain>
    </source>
</reference>
<protein>
    <recommendedName>
        <fullName evidence="3">C2H2-type domain-containing protein</fullName>
    </recommendedName>
</protein>
<accession>A0A1X6MUM9</accession>